<evidence type="ECO:0000313" key="2">
    <source>
        <dbReference type="EMBL" id="GGF36898.1"/>
    </source>
</evidence>
<accession>A0A917EZG8</accession>
<dbReference type="Pfam" id="PF04480">
    <property type="entry name" value="DUF559"/>
    <property type="match status" value="1"/>
</dbReference>
<feature type="domain" description="DUF559" evidence="1">
    <location>
        <begin position="247"/>
        <end position="294"/>
    </location>
</feature>
<proteinExistence type="predicted"/>
<gene>
    <name evidence="2" type="ORF">GCM10011366_00650</name>
</gene>
<protein>
    <recommendedName>
        <fullName evidence="1">DUF559 domain-containing protein</fullName>
    </recommendedName>
</protein>
<keyword evidence="3" id="KW-1185">Reference proteome</keyword>
<evidence type="ECO:0000313" key="3">
    <source>
        <dbReference type="Proteomes" id="UP000605670"/>
    </source>
</evidence>
<dbReference type="InterPro" id="IPR007569">
    <property type="entry name" value="DUF559"/>
</dbReference>
<comment type="caution">
    <text evidence="2">The sequence shown here is derived from an EMBL/GenBank/DDBJ whole genome shotgun (WGS) entry which is preliminary data.</text>
</comment>
<dbReference type="Proteomes" id="UP000605670">
    <property type="component" value="Unassembled WGS sequence"/>
</dbReference>
<evidence type="ECO:0000259" key="1">
    <source>
        <dbReference type="Pfam" id="PF04480"/>
    </source>
</evidence>
<dbReference type="RefSeq" id="WP_188427647.1">
    <property type="nucleotide sequence ID" value="NZ_BAABKH010000007.1"/>
</dbReference>
<reference evidence="2" key="1">
    <citation type="journal article" date="2014" name="Int. J. Syst. Evol. Microbiol.">
        <title>Complete genome sequence of Corynebacterium casei LMG S-19264T (=DSM 44701T), isolated from a smear-ripened cheese.</title>
        <authorList>
            <consortium name="US DOE Joint Genome Institute (JGI-PGF)"/>
            <person name="Walter F."/>
            <person name="Albersmeier A."/>
            <person name="Kalinowski J."/>
            <person name="Ruckert C."/>
        </authorList>
    </citation>
    <scope>NUCLEOTIDE SEQUENCE</scope>
    <source>
        <strain evidence="2">CGMCC 1.12160</strain>
    </source>
</reference>
<sequence length="318" mass="34159">MPQTPPPALAPGLLTLVRSGLDAHAGTLTAADLSAFGAGGGPTRQLLAGKVLLRVGRAAFVDLDRYQAADAAGRHVLAATAIARTWPPRVLVSHTTAALMHGLPLTLEPDRVHGCRLGAGQHRKRTGYTIHTGYVDADPTVLNGVQVVEPRLAVMGVAELHGRDEAVVVGDAALHQQLVTVDDLRRTADTHRHHPVHATFARAVELMDARSESAAETRSRLLLQALGFDPVPQVVIRDDAGEFLGRVDFLLRGTRVIVEIDGMVKYTDREALLLEKRREMGLQRAGYTVVRLVWADLSSPAKVRAMLEAALAADTSRA</sequence>
<dbReference type="EMBL" id="BMEM01000001">
    <property type="protein sequence ID" value="GGF36898.1"/>
    <property type="molecule type" value="Genomic_DNA"/>
</dbReference>
<name>A0A917EZG8_9MICO</name>
<organism evidence="2 3">
    <name type="scientific">Ornithinimicrobium tianjinense</name>
    <dbReference type="NCBI Taxonomy" id="1195761"/>
    <lineage>
        <taxon>Bacteria</taxon>
        <taxon>Bacillati</taxon>
        <taxon>Actinomycetota</taxon>
        <taxon>Actinomycetes</taxon>
        <taxon>Micrococcales</taxon>
        <taxon>Ornithinimicrobiaceae</taxon>
        <taxon>Ornithinimicrobium</taxon>
    </lineage>
</organism>
<dbReference type="AlphaFoldDB" id="A0A917EZG8"/>
<reference evidence="2" key="2">
    <citation type="submission" date="2020-09" db="EMBL/GenBank/DDBJ databases">
        <authorList>
            <person name="Sun Q."/>
            <person name="Zhou Y."/>
        </authorList>
    </citation>
    <scope>NUCLEOTIDE SEQUENCE</scope>
    <source>
        <strain evidence="2">CGMCC 1.12160</strain>
    </source>
</reference>